<evidence type="ECO:0000259" key="1">
    <source>
        <dbReference type="Pfam" id="PF04536"/>
    </source>
</evidence>
<comment type="caution">
    <text evidence="2">The sequence shown here is derived from an EMBL/GenBank/DDBJ whole genome shotgun (WGS) entry which is preliminary data.</text>
</comment>
<dbReference type="Proteomes" id="UP000819052">
    <property type="component" value="Unassembled WGS sequence"/>
</dbReference>
<protein>
    <submittedName>
        <fullName evidence="2">TPM domain-containing protein</fullName>
    </submittedName>
</protein>
<keyword evidence="3" id="KW-1185">Reference proteome</keyword>
<dbReference type="EMBL" id="VVIW01000003">
    <property type="protein sequence ID" value="NHZ40170.1"/>
    <property type="molecule type" value="Genomic_DNA"/>
</dbReference>
<dbReference type="RefSeq" id="WP_167076012.1">
    <property type="nucleotide sequence ID" value="NZ_VVIW01000003.1"/>
</dbReference>
<dbReference type="PANTHER" id="PTHR30373:SF8">
    <property type="entry name" value="BLL7265 PROTEIN"/>
    <property type="match status" value="1"/>
</dbReference>
<accession>A0ABX0M6P7</accession>
<dbReference type="InterPro" id="IPR007621">
    <property type="entry name" value="TPM_dom"/>
</dbReference>
<dbReference type="Pfam" id="PF04536">
    <property type="entry name" value="TPM_phosphatase"/>
    <property type="match status" value="1"/>
</dbReference>
<organism evidence="2 3">
    <name type="scientific">Massilia aquatica</name>
    <dbReference type="NCBI Taxonomy" id="2609000"/>
    <lineage>
        <taxon>Bacteria</taxon>
        <taxon>Pseudomonadati</taxon>
        <taxon>Pseudomonadota</taxon>
        <taxon>Betaproteobacteria</taxon>
        <taxon>Burkholderiales</taxon>
        <taxon>Oxalobacteraceae</taxon>
        <taxon>Telluria group</taxon>
        <taxon>Massilia</taxon>
    </lineage>
</organism>
<sequence length="175" mass="19490">MSQSATSTSGSRLARIWRHWRSTQANGRRAFPPETLDAIAKAIASGEQRHRSEVRLIVEHGMPFDALWAGMGIRERAIALFAEYGIWDTEDNCGVLIYVNLAEHQIEIVTDRNVGRKIDNIVWKRVCATMTQGFALGQFHAATLAALAQVNSLLVEHFPAQGARANELPDRPIML</sequence>
<evidence type="ECO:0000313" key="2">
    <source>
        <dbReference type="EMBL" id="NHZ40170.1"/>
    </source>
</evidence>
<feature type="domain" description="TPM" evidence="1">
    <location>
        <begin position="31"/>
        <end position="151"/>
    </location>
</feature>
<proteinExistence type="predicted"/>
<gene>
    <name evidence="2" type="ORF">F1609_08350</name>
</gene>
<dbReference type="Gene3D" id="3.10.310.50">
    <property type="match status" value="1"/>
</dbReference>
<dbReference type="PANTHER" id="PTHR30373">
    <property type="entry name" value="UPF0603 PROTEIN YGCG"/>
    <property type="match status" value="1"/>
</dbReference>
<reference evidence="2 3" key="1">
    <citation type="submission" date="2019-09" db="EMBL/GenBank/DDBJ databases">
        <title>Taxonomy of Antarctic Massilia spp.: description of Massilia rubra sp. nov., Massilia aquatica sp. nov., Massilia mucilaginosa sp. nov., Massilia frigida sp. nov. isolated from streams, lakes and regoliths.</title>
        <authorList>
            <person name="Holochova P."/>
            <person name="Sedlacek I."/>
            <person name="Kralova S."/>
            <person name="Maslanova I."/>
            <person name="Busse H.-J."/>
            <person name="Stankova E."/>
            <person name="Vrbovska V."/>
            <person name="Kovarovic V."/>
            <person name="Bartak M."/>
            <person name="Svec P."/>
            <person name="Pantucek R."/>
        </authorList>
    </citation>
    <scope>NUCLEOTIDE SEQUENCE [LARGE SCALE GENOMIC DNA]</scope>
    <source>
        <strain evidence="2 3">CCM 8693</strain>
    </source>
</reference>
<name>A0ABX0M6P7_9BURK</name>
<evidence type="ECO:0000313" key="3">
    <source>
        <dbReference type="Proteomes" id="UP000819052"/>
    </source>
</evidence>